<dbReference type="InterPro" id="IPR019083">
    <property type="entry name" value="SAM_Ribosomal_mS41"/>
</dbReference>
<dbReference type="SMART" id="SM01238">
    <property type="entry name" value="IGR"/>
    <property type="match status" value="1"/>
</dbReference>
<evidence type="ECO:0000256" key="1">
    <source>
        <dbReference type="SAM" id="Phobius"/>
    </source>
</evidence>
<organism evidence="3 4">
    <name type="scientific">Camelina sativa</name>
    <name type="common">False flax</name>
    <name type="synonym">Myagrum sativum</name>
    <dbReference type="NCBI Taxonomy" id="90675"/>
    <lineage>
        <taxon>Eukaryota</taxon>
        <taxon>Viridiplantae</taxon>
        <taxon>Streptophyta</taxon>
        <taxon>Embryophyta</taxon>
        <taxon>Tracheophyta</taxon>
        <taxon>Spermatophyta</taxon>
        <taxon>Magnoliopsida</taxon>
        <taxon>eudicotyledons</taxon>
        <taxon>Gunneridae</taxon>
        <taxon>Pentapetalae</taxon>
        <taxon>rosids</taxon>
        <taxon>malvids</taxon>
        <taxon>Brassicales</taxon>
        <taxon>Brassicaceae</taxon>
        <taxon>Camelineae</taxon>
        <taxon>Camelina</taxon>
    </lineage>
</organism>
<dbReference type="Pfam" id="PF09597">
    <property type="entry name" value="SAM_Ribosomal_mS41"/>
    <property type="match status" value="1"/>
</dbReference>
<evidence type="ECO:0000313" key="4">
    <source>
        <dbReference type="RefSeq" id="XP_010460356.1"/>
    </source>
</evidence>
<feature type="domain" description="Small ribosomal subunit protein mS41 SAM" evidence="2">
    <location>
        <begin position="62"/>
        <end position="114"/>
    </location>
</feature>
<dbReference type="PANTHER" id="PTHR34955:SF2">
    <property type="entry name" value="IGR MOTIF PROTEIN"/>
    <property type="match status" value="1"/>
</dbReference>
<evidence type="ECO:0000313" key="3">
    <source>
        <dbReference type="Proteomes" id="UP000694864"/>
    </source>
</evidence>
<reference evidence="4" key="2">
    <citation type="submission" date="2025-08" db="UniProtKB">
        <authorList>
            <consortium name="RefSeq"/>
        </authorList>
    </citation>
    <scope>IDENTIFICATION</scope>
    <source>
        <tissue evidence="4">Leaf</tissue>
    </source>
</reference>
<accession>A0ABM0VS72</accession>
<dbReference type="PANTHER" id="PTHR34955">
    <property type="entry name" value="IGR MOTIF PROTEIN"/>
    <property type="match status" value="1"/>
</dbReference>
<dbReference type="GeneID" id="104741251"/>
<protein>
    <submittedName>
        <fullName evidence="4">Uncharacterized protein LOC104741251</fullName>
    </submittedName>
</protein>
<name>A0ABM0VS72_CAMSA</name>
<evidence type="ECO:0000259" key="2">
    <source>
        <dbReference type="SMART" id="SM01238"/>
    </source>
</evidence>
<reference evidence="3" key="1">
    <citation type="journal article" date="2014" name="Nat. Commun.">
        <title>The emerging biofuel crop Camelina sativa retains a highly undifferentiated hexaploid genome structure.</title>
        <authorList>
            <person name="Kagale S."/>
            <person name="Koh C."/>
            <person name="Nixon J."/>
            <person name="Bollina V."/>
            <person name="Clarke W.E."/>
            <person name="Tuteja R."/>
            <person name="Spillane C."/>
            <person name="Robinson S.J."/>
            <person name="Links M.G."/>
            <person name="Clarke C."/>
            <person name="Higgins E.E."/>
            <person name="Huebert T."/>
            <person name="Sharpe A.G."/>
            <person name="Parkin I.A."/>
        </authorList>
    </citation>
    <scope>NUCLEOTIDE SEQUENCE [LARGE SCALE GENOMIC DNA]</scope>
    <source>
        <strain evidence="3">cv. DH55</strain>
    </source>
</reference>
<keyword evidence="1" id="KW-1133">Transmembrane helix</keyword>
<keyword evidence="3" id="KW-1185">Reference proteome</keyword>
<feature type="transmembrane region" description="Helical" evidence="1">
    <location>
        <begin position="6"/>
        <end position="27"/>
    </location>
</feature>
<sequence length="114" mass="12787">MDSHASYAGNYGGMLYYFIWLGFEGLWGRRYMQKRQHVVTTTPPSSTLTLPRFYSNSVKVGIPKFLSGIGGGVETHIAKLKTEIGDLSKLLVTRTVRLKNFGIPCKHACLGRYE</sequence>
<proteinExistence type="predicted"/>
<keyword evidence="1" id="KW-0812">Transmembrane</keyword>
<dbReference type="RefSeq" id="XP_010460356.1">
    <property type="nucleotide sequence ID" value="XM_010462054.1"/>
</dbReference>
<keyword evidence="1" id="KW-0472">Membrane</keyword>
<dbReference type="Proteomes" id="UP000694864">
    <property type="component" value="Chromosome 14"/>
</dbReference>
<gene>
    <name evidence="4" type="primary">LOC104741251</name>
</gene>